<accession>A0ABQ9FIM4</accession>
<dbReference type="InterPro" id="IPR011604">
    <property type="entry name" value="PDDEXK-like_dom_sf"/>
</dbReference>
<reference evidence="1 2" key="1">
    <citation type="submission" date="2022-12" db="EMBL/GenBank/DDBJ databases">
        <title>Chromosome-level genome of Tegillarca granosa.</title>
        <authorList>
            <person name="Kim J."/>
        </authorList>
    </citation>
    <scope>NUCLEOTIDE SEQUENCE [LARGE SCALE GENOMIC DNA]</scope>
    <source>
        <strain evidence="1">Teg-2019</strain>
        <tissue evidence="1">Adductor muscle</tissue>
    </source>
</reference>
<gene>
    <name evidence="1" type="ORF">KUTeg_007690</name>
</gene>
<dbReference type="EMBL" id="JARBDR010000337">
    <property type="protein sequence ID" value="KAJ8315540.1"/>
    <property type="molecule type" value="Genomic_DNA"/>
</dbReference>
<name>A0ABQ9FIM4_TEGGR</name>
<comment type="caution">
    <text evidence="1">The sequence shown here is derived from an EMBL/GenBank/DDBJ whole genome shotgun (WGS) entry which is preliminary data.</text>
</comment>
<protein>
    <submittedName>
        <fullName evidence="1">Uncharacterized protein</fullName>
    </submittedName>
</protein>
<organism evidence="1 2">
    <name type="scientific">Tegillarca granosa</name>
    <name type="common">Malaysian cockle</name>
    <name type="synonym">Anadara granosa</name>
    <dbReference type="NCBI Taxonomy" id="220873"/>
    <lineage>
        <taxon>Eukaryota</taxon>
        <taxon>Metazoa</taxon>
        <taxon>Spiralia</taxon>
        <taxon>Lophotrochozoa</taxon>
        <taxon>Mollusca</taxon>
        <taxon>Bivalvia</taxon>
        <taxon>Autobranchia</taxon>
        <taxon>Pteriomorphia</taxon>
        <taxon>Arcoida</taxon>
        <taxon>Arcoidea</taxon>
        <taxon>Arcidae</taxon>
        <taxon>Tegillarca</taxon>
    </lineage>
</organism>
<dbReference type="Gene3D" id="3.90.320.10">
    <property type="match status" value="1"/>
</dbReference>
<proteinExistence type="predicted"/>
<dbReference type="InterPro" id="IPR011335">
    <property type="entry name" value="Restrct_endonuc-II-like"/>
</dbReference>
<sequence>MHIRSKFDCGKLYNLCNRGSGHGRCYGGTLHVVEDATPEQLNTRIDTFLEKNINLTPIKIDAIEKAAKLQSQSGLWHTERRKRITASNFGPIINRNPHYQSRN</sequence>
<evidence type="ECO:0000313" key="1">
    <source>
        <dbReference type="EMBL" id="KAJ8315540.1"/>
    </source>
</evidence>
<keyword evidence="2" id="KW-1185">Reference proteome</keyword>
<dbReference type="SUPFAM" id="SSF52980">
    <property type="entry name" value="Restriction endonuclease-like"/>
    <property type="match status" value="1"/>
</dbReference>
<evidence type="ECO:0000313" key="2">
    <source>
        <dbReference type="Proteomes" id="UP001217089"/>
    </source>
</evidence>
<dbReference type="Proteomes" id="UP001217089">
    <property type="component" value="Unassembled WGS sequence"/>
</dbReference>